<dbReference type="PANTHER" id="PTHR34598">
    <property type="entry name" value="BLL6449 PROTEIN"/>
    <property type="match status" value="1"/>
</dbReference>
<evidence type="ECO:0000313" key="3">
    <source>
        <dbReference type="EMBL" id="CAF1300291.1"/>
    </source>
</evidence>
<evidence type="ECO:0000256" key="1">
    <source>
        <dbReference type="ARBA" id="ARBA00023604"/>
    </source>
</evidence>
<evidence type="ECO:0000313" key="4">
    <source>
        <dbReference type="Proteomes" id="UP000663854"/>
    </source>
</evidence>
<dbReference type="AlphaFoldDB" id="A0A814NYR8"/>
<dbReference type="PANTHER" id="PTHR34598:SF3">
    <property type="entry name" value="OXIDOREDUCTASE AN1597"/>
    <property type="match status" value="1"/>
</dbReference>
<proteinExistence type="inferred from homology"/>
<keyword evidence="5" id="KW-1185">Reference proteome</keyword>
<organism evidence="2 4">
    <name type="scientific">Rotaria sordida</name>
    <dbReference type="NCBI Taxonomy" id="392033"/>
    <lineage>
        <taxon>Eukaryota</taxon>
        <taxon>Metazoa</taxon>
        <taxon>Spiralia</taxon>
        <taxon>Gnathifera</taxon>
        <taxon>Rotifera</taxon>
        <taxon>Eurotatoria</taxon>
        <taxon>Bdelloidea</taxon>
        <taxon>Philodinida</taxon>
        <taxon>Philodinidae</taxon>
        <taxon>Rotaria</taxon>
    </lineage>
</organism>
<gene>
    <name evidence="3" type="ORF">JXQ802_LOCUS29464</name>
    <name evidence="2" type="ORF">PYM288_LOCUS19580</name>
</gene>
<dbReference type="GO" id="GO:0016491">
    <property type="term" value="F:oxidoreductase activity"/>
    <property type="evidence" value="ECO:0007669"/>
    <property type="project" value="InterPro"/>
</dbReference>
<comment type="similarity">
    <text evidence="1">Belongs to the asaB hydroxylase/desaturase family.</text>
</comment>
<dbReference type="InterPro" id="IPR044053">
    <property type="entry name" value="AsaB-like"/>
</dbReference>
<accession>A0A814NYR8</accession>
<dbReference type="EMBL" id="CAJNOH010000664">
    <property type="protein sequence ID" value="CAF1099217.1"/>
    <property type="molecule type" value="Genomic_DNA"/>
</dbReference>
<name>A0A814NYR8_9BILA</name>
<evidence type="ECO:0000313" key="2">
    <source>
        <dbReference type="EMBL" id="CAF1099217.1"/>
    </source>
</evidence>
<dbReference type="EMBL" id="CAJNOL010001155">
    <property type="protein sequence ID" value="CAF1300291.1"/>
    <property type="molecule type" value="Genomic_DNA"/>
</dbReference>
<dbReference type="NCBIfam" id="NF041278">
    <property type="entry name" value="CmcJ_NvfI_EfuI"/>
    <property type="match status" value="1"/>
</dbReference>
<protein>
    <submittedName>
        <fullName evidence="2">Uncharacterized protein</fullName>
    </submittedName>
</protein>
<evidence type="ECO:0000313" key="5">
    <source>
        <dbReference type="Proteomes" id="UP000663870"/>
    </source>
</evidence>
<reference evidence="2" key="1">
    <citation type="submission" date="2021-02" db="EMBL/GenBank/DDBJ databases">
        <authorList>
            <person name="Nowell W R."/>
        </authorList>
    </citation>
    <scope>NUCLEOTIDE SEQUENCE</scope>
</reference>
<comment type="caution">
    <text evidence="2">The sequence shown here is derived from an EMBL/GenBank/DDBJ whole genome shotgun (WGS) entry which is preliminary data.</text>
</comment>
<dbReference type="Proteomes" id="UP000663854">
    <property type="component" value="Unassembled WGS sequence"/>
</dbReference>
<dbReference type="Proteomes" id="UP000663870">
    <property type="component" value="Unassembled WGS sequence"/>
</dbReference>
<sequence>MGGDITGEINYFSHTIDGSPQWMDAGAKLGYNTTNHAQTSVRVTIQDLRGKENTVDLDTNGFEILKYDGLMHEIFVDNSEIQRRFYEEIATVLKKRLNASRVIVFNHINRFRGPNLSADQCDSTHRNPIFSPHVDHDPPSARFKVERILGEEEANKVMQNRFQIINIWRPLGPNPIINTPLTICDYCSLDPHNDVHAGTVYNSPNESDVAQFGAHTAFKNENVPLMNVEQISIELRCLVLYDR</sequence>